<keyword evidence="1 2" id="KW-0238">DNA-binding</keyword>
<sequence>MARHKPAAEGGYQRGEETRARIIEAAVGVFGERGYDGASTRDIATAAGVNAPAIQYYFDGKEGVYLACVEHLITLLWGKMSPSVEAAESALADSDSGDNALIDASLGILGTVVSTIQDSPQTTVWRAFMDRHQAGLCPPSATRAFDEHFKARIGRVIRLLIARLSGFAVEDERTVIHSMALFTQGLAFRVQKPKLLAALNWTEVNQKEMELVRQVVLTQARFTLEGLARQRDQTTK</sequence>
<feature type="DNA-binding region" description="H-T-H motif" evidence="2">
    <location>
        <begin position="39"/>
        <end position="58"/>
    </location>
</feature>
<organism evidence="4 5">
    <name type="scientific">Pseudomonas azotoformans</name>
    <dbReference type="NCBI Taxonomy" id="47878"/>
    <lineage>
        <taxon>Bacteria</taxon>
        <taxon>Pseudomonadati</taxon>
        <taxon>Pseudomonadota</taxon>
        <taxon>Gammaproteobacteria</taxon>
        <taxon>Pseudomonadales</taxon>
        <taxon>Pseudomonadaceae</taxon>
        <taxon>Pseudomonas</taxon>
    </lineage>
</organism>
<accession>A0A127I2C4</accession>
<dbReference type="PROSITE" id="PS50977">
    <property type="entry name" value="HTH_TETR_2"/>
    <property type="match status" value="1"/>
</dbReference>
<protein>
    <submittedName>
        <fullName evidence="4">TetR family transcriptional regulator</fullName>
    </submittedName>
</protein>
<feature type="domain" description="HTH tetR-type" evidence="3">
    <location>
        <begin position="16"/>
        <end position="76"/>
    </location>
</feature>
<dbReference type="RefSeq" id="WP_061437066.1">
    <property type="nucleotide sequence ID" value="NZ_CP014546.1"/>
</dbReference>
<dbReference type="SUPFAM" id="SSF48498">
    <property type="entry name" value="Tetracyclin repressor-like, C-terminal domain"/>
    <property type="match status" value="1"/>
</dbReference>
<dbReference type="PRINTS" id="PR00455">
    <property type="entry name" value="HTHTETR"/>
</dbReference>
<dbReference type="InterPro" id="IPR015292">
    <property type="entry name" value="Tscrpt_reg_YbiH_C"/>
</dbReference>
<dbReference type="Proteomes" id="UP000070516">
    <property type="component" value="Chromosome"/>
</dbReference>
<dbReference type="SUPFAM" id="SSF46689">
    <property type="entry name" value="Homeodomain-like"/>
    <property type="match status" value="1"/>
</dbReference>
<dbReference type="Gene3D" id="1.10.357.10">
    <property type="entry name" value="Tetracycline Repressor, domain 2"/>
    <property type="match status" value="1"/>
</dbReference>
<evidence type="ECO:0000256" key="1">
    <source>
        <dbReference type="ARBA" id="ARBA00023125"/>
    </source>
</evidence>
<evidence type="ECO:0000313" key="4">
    <source>
        <dbReference type="EMBL" id="AMN81032.1"/>
    </source>
</evidence>
<dbReference type="Gene3D" id="1.10.10.60">
    <property type="entry name" value="Homeodomain-like"/>
    <property type="match status" value="1"/>
</dbReference>
<reference evidence="4 5" key="1">
    <citation type="submission" date="2016-02" db="EMBL/GenBank/DDBJ databases">
        <title>Complete genome sequence of Pseudomonas azotoformans S4.</title>
        <authorList>
            <person name="Fang Y."/>
            <person name="Wu L."/>
            <person name="Feng G."/>
        </authorList>
    </citation>
    <scope>NUCLEOTIDE SEQUENCE [LARGE SCALE GENOMIC DNA]</scope>
    <source>
        <strain evidence="4 5">S4</strain>
    </source>
</reference>
<dbReference type="AlphaFoldDB" id="A0A127I2C4"/>
<name>A0A127I2C4_PSEAZ</name>
<dbReference type="InterPro" id="IPR009057">
    <property type="entry name" value="Homeodomain-like_sf"/>
</dbReference>
<dbReference type="EMBL" id="CP014546">
    <property type="protein sequence ID" value="AMN81032.1"/>
    <property type="molecule type" value="Genomic_DNA"/>
</dbReference>
<dbReference type="GO" id="GO:0003700">
    <property type="term" value="F:DNA-binding transcription factor activity"/>
    <property type="evidence" value="ECO:0007669"/>
    <property type="project" value="TreeGrafter"/>
</dbReference>
<dbReference type="PANTHER" id="PTHR30055:SF146">
    <property type="entry name" value="HTH-TYPE TRANSCRIPTIONAL DUAL REGULATOR CECR"/>
    <property type="match status" value="1"/>
</dbReference>
<evidence type="ECO:0000313" key="5">
    <source>
        <dbReference type="Proteomes" id="UP000070516"/>
    </source>
</evidence>
<proteinExistence type="predicted"/>
<gene>
    <name evidence="4" type="ORF">AYR47_23195</name>
</gene>
<dbReference type="InterPro" id="IPR050109">
    <property type="entry name" value="HTH-type_TetR-like_transc_reg"/>
</dbReference>
<dbReference type="Pfam" id="PF09209">
    <property type="entry name" value="CecR_C"/>
    <property type="match status" value="1"/>
</dbReference>
<dbReference type="GO" id="GO:0000976">
    <property type="term" value="F:transcription cis-regulatory region binding"/>
    <property type="evidence" value="ECO:0007669"/>
    <property type="project" value="TreeGrafter"/>
</dbReference>
<dbReference type="Pfam" id="PF00440">
    <property type="entry name" value="TetR_N"/>
    <property type="match status" value="1"/>
</dbReference>
<evidence type="ECO:0000256" key="2">
    <source>
        <dbReference type="PROSITE-ProRule" id="PRU00335"/>
    </source>
</evidence>
<evidence type="ECO:0000259" key="3">
    <source>
        <dbReference type="PROSITE" id="PS50977"/>
    </source>
</evidence>
<dbReference type="PANTHER" id="PTHR30055">
    <property type="entry name" value="HTH-TYPE TRANSCRIPTIONAL REGULATOR RUTR"/>
    <property type="match status" value="1"/>
</dbReference>
<dbReference type="KEGG" id="pazo:AYR47_23195"/>
<dbReference type="InterPro" id="IPR001647">
    <property type="entry name" value="HTH_TetR"/>
</dbReference>
<dbReference type="InterPro" id="IPR036271">
    <property type="entry name" value="Tet_transcr_reg_TetR-rel_C_sf"/>
</dbReference>